<evidence type="ECO:0000313" key="3">
    <source>
        <dbReference type="EMBL" id="TDC46143.1"/>
    </source>
</evidence>
<feature type="compositionally biased region" description="Low complexity" evidence="1">
    <location>
        <begin position="163"/>
        <end position="176"/>
    </location>
</feature>
<dbReference type="SUPFAM" id="SSF51338">
    <property type="entry name" value="Composite domain of metallo-dependent hydrolases"/>
    <property type="match status" value="1"/>
</dbReference>
<accession>A0A4R4RCP9</accession>
<feature type="compositionally biased region" description="Basic residues" evidence="1">
    <location>
        <begin position="72"/>
        <end position="81"/>
    </location>
</feature>
<dbReference type="OrthoDB" id="3514520at2"/>
<comment type="caution">
    <text evidence="3">The sequence shown here is derived from an EMBL/GenBank/DDBJ whole genome shotgun (WGS) entry which is preliminary data.</text>
</comment>
<name>A0A4R4RCP9_9ACTN</name>
<evidence type="ECO:0000256" key="1">
    <source>
        <dbReference type="SAM" id="MobiDB-lite"/>
    </source>
</evidence>
<dbReference type="InterPro" id="IPR023100">
    <property type="entry name" value="D-aminoacylase_insert_dom_sf"/>
</dbReference>
<sequence>MAQQDPDRLPGPVRVAVAAHDGARHHRRAAAGAGPVPAGRSGPGVRVARSRRPAARARQPLRTRVLRWPAPAHRHRPRARARPGAAGAGRAGQRAGRVDPGAGGEQAARVAAAAGPGVPVHLARPLHRAARVAPDRRHVPRRHRRDRHPRRDLHHADPSVHTGAAVGRAGAGPAAARRPRAHHADRRRAQPGQSAVGLPVPDPLLEGAGQVRRGGATARGPPGHRPPQRLPLPGAAERAACLRSRVVTLQLLITGGTVVDGTGADGVRADVAVADGVIVAVGGVAAQTEAARTLDATGKIVCPGFVDLHTHSDLTLLSAPEARSAVHQGVTTTVIGNCGLGVAPLPAGADVASVRAAVGYLDLDPSVEWAWESWSEYADALAAARPSVNVAGLVGHLPLHAGIVGFDDRPASERELAAMAYLLADALDAGAAGLSTGLMYAPLTFAGRAELVALAEVVADHDALFAWHLRDYADDGLAAVQEALDVAAATGVRTQLSHLTTVGRRNWGNVAKALELIDAARDEGLDVAVDMYPYLAGNAPLSQRLPAWAQAGGEAAMRERLADPAVVARIRAAWAGEAVGWDEITVNSVPGAPEVVGRTVTQLADERGTDADTVAVDLLARFGNAVSMVAGGRDGGDLRAVLSHPASVIGSDGQALDLTGPTAQGSPHPRSYGTYARLLSEYVADGTLTLAEAIRKCTSGAAHRAGITDRGTITAGQAADIVILDVGRLADRATFADPRRYPAGVDTVIVNGEPTAGQGDHTGARAGHVLRAGTRDKGQRS</sequence>
<feature type="region of interest" description="Disordered" evidence="1">
    <location>
        <begin position="1"/>
        <end position="232"/>
    </location>
</feature>
<feature type="compositionally biased region" description="Low complexity" evidence="1">
    <location>
        <begin position="30"/>
        <end position="47"/>
    </location>
</feature>
<dbReference type="PANTHER" id="PTHR11647">
    <property type="entry name" value="HYDRANTOINASE/DIHYDROPYRIMIDINASE FAMILY MEMBER"/>
    <property type="match status" value="1"/>
</dbReference>
<dbReference type="InterPro" id="IPR013108">
    <property type="entry name" value="Amidohydro_3"/>
</dbReference>
<organism evidence="3 4">
    <name type="scientific">Jiangella ureilytica</name>
    <dbReference type="NCBI Taxonomy" id="2530374"/>
    <lineage>
        <taxon>Bacteria</taxon>
        <taxon>Bacillati</taxon>
        <taxon>Actinomycetota</taxon>
        <taxon>Actinomycetes</taxon>
        <taxon>Jiangellales</taxon>
        <taxon>Jiangellaceae</taxon>
        <taxon>Jiangella</taxon>
    </lineage>
</organism>
<dbReference type="GO" id="GO:0005829">
    <property type="term" value="C:cytosol"/>
    <property type="evidence" value="ECO:0007669"/>
    <property type="project" value="TreeGrafter"/>
</dbReference>
<evidence type="ECO:0000313" key="4">
    <source>
        <dbReference type="Proteomes" id="UP000295621"/>
    </source>
</evidence>
<feature type="compositionally biased region" description="Low complexity" evidence="1">
    <location>
        <begin position="105"/>
        <end position="117"/>
    </location>
</feature>
<keyword evidence="4" id="KW-1185">Reference proteome</keyword>
<dbReference type="InterPro" id="IPR050378">
    <property type="entry name" value="Metallo-dep_Hydrolases_sf"/>
</dbReference>
<dbReference type="SUPFAM" id="SSF51556">
    <property type="entry name" value="Metallo-dependent hydrolases"/>
    <property type="match status" value="1"/>
</dbReference>
<feature type="compositionally biased region" description="Basic residues" evidence="1">
    <location>
        <begin position="48"/>
        <end position="65"/>
    </location>
</feature>
<dbReference type="InterPro" id="IPR011059">
    <property type="entry name" value="Metal-dep_hydrolase_composite"/>
</dbReference>
<dbReference type="AlphaFoldDB" id="A0A4R4RCP9"/>
<dbReference type="GO" id="GO:0016811">
    <property type="term" value="F:hydrolase activity, acting on carbon-nitrogen (but not peptide) bonds, in linear amides"/>
    <property type="evidence" value="ECO:0007669"/>
    <property type="project" value="InterPro"/>
</dbReference>
<reference evidence="3 4" key="1">
    <citation type="submission" date="2019-02" db="EMBL/GenBank/DDBJ databases">
        <title>Draft genome sequences of novel Actinobacteria.</title>
        <authorList>
            <person name="Sahin N."/>
            <person name="Ay H."/>
            <person name="Saygin H."/>
        </authorList>
    </citation>
    <scope>NUCLEOTIDE SEQUENCE [LARGE SCALE GENOMIC DNA]</scope>
    <source>
        <strain evidence="3 4">KC603</strain>
    </source>
</reference>
<feature type="compositionally biased region" description="Basic residues" evidence="1">
    <location>
        <begin position="138"/>
        <end position="153"/>
    </location>
</feature>
<dbReference type="Gene3D" id="3.20.20.140">
    <property type="entry name" value="Metal-dependent hydrolases"/>
    <property type="match status" value="1"/>
</dbReference>
<dbReference type="Gene3D" id="3.30.1490.130">
    <property type="entry name" value="D-aminoacylase. Domain 3"/>
    <property type="match status" value="1"/>
</dbReference>
<dbReference type="Proteomes" id="UP000295621">
    <property type="component" value="Unassembled WGS sequence"/>
</dbReference>
<dbReference type="InterPro" id="IPR032466">
    <property type="entry name" value="Metal_Hydrolase"/>
</dbReference>
<dbReference type="EMBL" id="SMKL01000107">
    <property type="protein sequence ID" value="TDC46143.1"/>
    <property type="molecule type" value="Genomic_DNA"/>
</dbReference>
<proteinExistence type="predicted"/>
<dbReference type="GO" id="GO:0016812">
    <property type="term" value="F:hydrolase activity, acting on carbon-nitrogen (but not peptide) bonds, in cyclic amides"/>
    <property type="evidence" value="ECO:0007669"/>
    <property type="project" value="TreeGrafter"/>
</dbReference>
<gene>
    <name evidence="3" type="ORF">E1212_27500</name>
</gene>
<feature type="compositionally biased region" description="Basic residues" evidence="1">
    <location>
        <begin position="177"/>
        <end position="186"/>
    </location>
</feature>
<dbReference type="PANTHER" id="PTHR11647:SF1">
    <property type="entry name" value="COLLAPSIN RESPONSE MEDIATOR PROTEIN"/>
    <property type="match status" value="1"/>
</dbReference>
<feature type="domain" description="Amidohydrolase 3" evidence="2">
    <location>
        <begin position="293"/>
        <end position="755"/>
    </location>
</feature>
<protein>
    <recommendedName>
        <fullName evidence="2">Amidohydrolase 3 domain-containing protein</fullName>
    </recommendedName>
</protein>
<evidence type="ECO:0000259" key="2">
    <source>
        <dbReference type="Pfam" id="PF07969"/>
    </source>
</evidence>
<dbReference type="Pfam" id="PF07969">
    <property type="entry name" value="Amidohydro_3"/>
    <property type="match status" value="1"/>
</dbReference>
<feature type="region of interest" description="Disordered" evidence="1">
    <location>
        <begin position="753"/>
        <end position="781"/>
    </location>
</feature>
<dbReference type="Gene3D" id="2.30.40.10">
    <property type="entry name" value="Urease, subunit C, domain 1"/>
    <property type="match status" value="1"/>
</dbReference>